<feature type="transmembrane region" description="Helical" evidence="1">
    <location>
        <begin position="71"/>
        <end position="98"/>
    </location>
</feature>
<feature type="transmembrane region" description="Helical" evidence="1">
    <location>
        <begin position="247"/>
        <end position="267"/>
    </location>
</feature>
<feature type="transmembrane region" description="Helical" evidence="1">
    <location>
        <begin position="119"/>
        <end position="145"/>
    </location>
</feature>
<proteinExistence type="predicted"/>
<evidence type="ECO:0000313" key="2">
    <source>
        <dbReference type="EMBL" id="AWT25554.1"/>
    </source>
</evidence>
<organism evidence="2 3">
    <name type="scientific">Corynebacterium provencense</name>
    <dbReference type="NCBI Taxonomy" id="1737425"/>
    <lineage>
        <taxon>Bacteria</taxon>
        <taxon>Bacillati</taxon>
        <taxon>Actinomycetota</taxon>
        <taxon>Actinomycetes</taxon>
        <taxon>Mycobacteriales</taxon>
        <taxon>Corynebacteriaceae</taxon>
        <taxon>Corynebacterium</taxon>
    </lineage>
</organism>
<reference evidence="3" key="1">
    <citation type="submission" date="2017-11" db="EMBL/GenBank/DDBJ databases">
        <title>Otitis media/interna in a cat caused by the recently described species Corynebacterium provencense.</title>
        <authorList>
            <person name="Kittl S."/>
            <person name="Brodard I."/>
            <person name="Rychener L."/>
            <person name="Jores J."/>
            <person name="Roosje P."/>
            <person name="Gobeli Brawand S."/>
        </authorList>
    </citation>
    <scope>NUCLEOTIDE SEQUENCE [LARGE SCALE GENOMIC DNA]</scope>
    <source>
        <strain evidence="3">17KM38</strain>
    </source>
</reference>
<dbReference type="STRING" id="1737425.GCA_900049755_00549"/>
<dbReference type="OrthoDB" id="5178168at2"/>
<feature type="transmembrane region" description="Helical" evidence="1">
    <location>
        <begin position="213"/>
        <end position="235"/>
    </location>
</feature>
<feature type="transmembrane region" description="Helical" evidence="1">
    <location>
        <begin position="186"/>
        <end position="207"/>
    </location>
</feature>
<keyword evidence="3" id="KW-1185">Reference proteome</keyword>
<dbReference type="KEGG" id="cpre:Csp1_07450"/>
<sequence>MPRVPAAQGRPAVTWAPLALTLAATVALGVLDPPMRDLQASLARESANRSGVGVTYWFDWFGGVAPGSYSLIVPALTSVTGSLTLLCLCTLAVAALALPLSRSATHPALMTWSVSLAAVFNMLSGRVTFAVGATLATAAALAFHYRRPVPGAVLLTVSGLASPLAPAFAGMVILPFLFFPDHRNRMTWSALAGAAAGVAVPALLFGAPGQQPFPWTTLVWSLVIGAGAAVALTGGPDRTDGEAPPPPVRWIAPLALAAAVVLFVIPTGVGSNISRFFYLVLPCIVMYWSLKSPRVLALLLSPALAYALFVSLYDQVTVADGGDSAALYTPLTEQLDTLVAEGAVTNHRVELVDTDTHAGSNLLTRSVPLARGWENQSDMRYNPVFHEPGALTGSSYRDWLTDNAVAWVAVSSSPIRQQSGEAELIRSGLPYLHEVWANRDWTLYKVAQPSVIVPAPLTLEESGAATMVVDVPRDAVGTDHLLRIRPNRYLTATTGDSAGTRTACLAPTDDGNWTTARFTEPGTYTLTGQFSVTAALEPMTATCGPEESPR</sequence>
<accession>A0A2Z3YSJ6</accession>
<dbReference type="RefSeq" id="WP_110481099.1">
    <property type="nucleotide sequence ID" value="NZ_CP024988.1"/>
</dbReference>
<feature type="transmembrane region" description="Helical" evidence="1">
    <location>
        <begin position="12"/>
        <end position="31"/>
    </location>
</feature>
<keyword evidence="1" id="KW-1133">Transmembrane helix</keyword>
<dbReference type="Proteomes" id="UP000247696">
    <property type="component" value="Chromosome"/>
</dbReference>
<protein>
    <submittedName>
        <fullName evidence="2">Uncharacterized protein</fullName>
    </submittedName>
</protein>
<keyword evidence="1" id="KW-0472">Membrane</keyword>
<evidence type="ECO:0000256" key="1">
    <source>
        <dbReference type="SAM" id="Phobius"/>
    </source>
</evidence>
<name>A0A2Z3YSJ6_9CORY</name>
<feature type="transmembrane region" description="Helical" evidence="1">
    <location>
        <begin position="273"/>
        <end position="290"/>
    </location>
</feature>
<feature type="transmembrane region" description="Helical" evidence="1">
    <location>
        <begin position="151"/>
        <end position="179"/>
    </location>
</feature>
<dbReference type="AlphaFoldDB" id="A0A2Z3YSJ6"/>
<keyword evidence="1" id="KW-0812">Transmembrane</keyword>
<dbReference type="EMBL" id="CP024988">
    <property type="protein sequence ID" value="AWT25554.1"/>
    <property type="molecule type" value="Genomic_DNA"/>
</dbReference>
<gene>
    <name evidence="2" type="ORF">Csp1_07450</name>
</gene>
<evidence type="ECO:0000313" key="3">
    <source>
        <dbReference type="Proteomes" id="UP000247696"/>
    </source>
</evidence>